<gene>
    <name evidence="2" type="ORF">SAMN05216267_105025</name>
</gene>
<dbReference type="EMBL" id="FODD01000050">
    <property type="protein sequence ID" value="SEO88095.1"/>
    <property type="molecule type" value="Genomic_DNA"/>
</dbReference>
<accession>A0A1H8TBA3</accession>
<name>A0A1H8TBA3_9ACTN</name>
<organism evidence="2 3">
    <name type="scientific">Actinacidiphila rubida</name>
    <dbReference type="NCBI Taxonomy" id="310780"/>
    <lineage>
        <taxon>Bacteria</taxon>
        <taxon>Bacillati</taxon>
        <taxon>Actinomycetota</taxon>
        <taxon>Actinomycetes</taxon>
        <taxon>Kitasatosporales</taxon>
        <taxon>Streptomycetaceae</taxon>
        <taxon>Actinacidiphila</taxon>
    </lineage>
</organism>
<evidence type="ECO:0000313" key="3">
    <source>
        <dbReference type="Proteomes" id="UP000181951"/>
    </source>
</evidence>
<keyword evidence="3" id="KW-1185">Reference proteome</keyword>
<evidence type="ECO:0000313" key="2">
    <source>
        <dbReference type="EMBL" id="SEO88095.1"/>
    </source>
</evidence>
<dbReference type="RefSeq" id="WP_141726055.1">
    <property type="nucleotide sequence ID" value="NZ_FODD01000050.1"/>
</dbReference>
<dbReference type="AlphaFoldDB" id="A0A1H8TBA3"/>
<proteinExistence type="predicted"/>
<feature type="region of interest" description="Disordered" evidence="1">
    <location>
        <begin position="30"/>
        <end position="49"/>
    </location>
</feature>
<dbReference type="Proteomes" id="UP000181951">
    <property type="component" value="Unassembled WGS sequence"/>
</dbReference>
<protein>
    <submittedName>
        <fullName evidence="2">Uncharacterized protein</fullName>
    </submittedName>
</protein>
<sequence>MNSHVLVDTDGMVRLAQHFAAASTQLDGITGTIEDRNPGPSSFGHGPAADSANRAYLSMTGQISEGCNRLAQLSLRAHEALQHGGIIYRRIEEENTQIASRLASQA</sequence>
<evidence type="ECO:0000256" key="1">
    <source>
        <dbReference type="SAM" id="MobiDB-lite"/>
    </source>
</evidence>
<reference evidence="2 3" key="1">
    <citation type="submission" date="2016-10" db="EMBL/GenBank/DDBJ databases">
        <authorList>
            <person name="de Groot N.N."/>
        </authorList>
    </citation>
    <scope>NUCLEOTIDE SEQUENCE [LARGE SCALE GENOMIC DNA]</scope>
    <source>
        <strain evidence="2 3">CGMCC 4.2026</strain>
    </source>
</reference>